<comment type="function">
    <text evidence="1">Required for disulfide bond formation in some periplasmic proteins. Acts by transferring its disulfide bond to other proteins and is reduced in the process.</text>
</comment>
<reference evidence="4" key="1">
    <citation type="submission" date="2016-10" db="EMBL/GenBank/DDBJ databases">
        <authorList>
            <person name="Varghese N."/>
            <person name="Submissions S."/>
        </authorList>
    </citation>
    <scope>NUCLEOTIDE SEQUENCE [LARGE SCALE GENOMIC DNA]</scope>
    <source>
        <strain evidence="4">LMG 25555</strain>
    </source>
</reference>
<evidence type="ECO:0000256" key="2">
    <source>
        <dbReference type="SAM" id="MobiDB-lite"/>
    </source>
</evidence>
<dbReference type="NCBIfam" id="NF008657">
    <property type="entry name" value="PRK11657.1"/>
    <property type="match status" value="1"/>
</dbReference>
<dbReference type="InterPro" id="IPR012336">
    <property type="entry name" value="Thioredoxin-like_fold"/>
</dbReference>
<dbReference type="AlphaFoldDB" id="A0A0J6GFC3"/>
<dbReference type="Gene3D" id="3.40.30.10">
    <property type="entry name" value="Glutaredoxin"/>
    <property type="match status" value="1"/>
</dbReference>
<keyword evidence="1" id="KW-0574">Periplasm</keyword>
<evidence type="ECO:0000256" key="1">
    <source>
        <dbReference type="RuleBase" id="RU364038"/>
    </source>
</evidence>
<dbReference type="GO" id="GO:0042597">
    <property type="term" value="C:periplasmic space"/>
    <property type="evidence" value="ECO:0007669"/>
    <property type="project" value="UniProtKB-SubCell"/>
</dbReference>
<evidence type="ECO:0000313" key="5">
    <source>
        <dbReference type="Proteomes" id="UP000183613"/>
    </source>
</evidence>
<gene>
    <name evidence="4" type="ORF">SAMN04489800_2511</name>
</gene>
<feature type="chain" id="PRO_5010007091" description="Thiol:disulfide interchange protein" evidence="1">
    <location>
        <begin position="28"/>
        <end position="257"/>
    </location>
</feature>
<dbReference type="OrthoDB" id="5298214at2"/>
<dbReference type="EMBL" id="FNUD01000002">
    <property type="protein sequence ID" value="SEE86410.1"/>
    <property type="molecule type" value="Genomic_DNA"/>
</dbReference>
<dbReference type="CDD" id="cd03020">
    <property type="entry name" value="DsbA_DsbC_DsbG"/>
    <property type="match status" value="1"/>
</dbReference>
<dbReference type="PATRIC" id="fig|882211.3.peg.545"/>
<accession>A0A0J6GFC3</accession>
<dbReference type="SUPFAM" id="SSF54423">
    <property type="entry name" value="DsbC/DsbG N-terminal domain-like"/>
    <property type="match status" value="1"/>
</dbReference>
<name>A0A0J6GFC3_PSEDM</name>
<comment type="similarity">
    <text evidence="1">Belongs to the thioredoxin family. DsbC subfamily.</text>
</comment>
<dbReference type="InterPro" id="IPR009094">
    <property type="entry name" value="DiS-bond_isomerase_DsbC/G_N_sf"/>
</dbReference>
<comment type="caution">
    <text evidence="4">The sequence shown here is derived from an EMBL/GenBank/DDBJ whole genome shotgun (WGS) entry which is preliminary data.</text>
</comment>
<proteinExistence type="inferred from homology"/>
<dbReference type="RefSeq" id="WP_048358462.1">
    <property type="nucleotide sequence ID" value="NZ_FNUD01000002.1"/>
</dbReference>
<feature type="domain" description="Thioredoxin-like fold" evidence="3">
    <location>
        <begin position="123"/>
        <end position="254"/>
    </location>
</feature>
<protein>
    <recommendedName>
        <fullName evidence="1">Thiol:disulfide interchange protein</fullName>
    </recommendedName>
</protein>
<dbReference type="InterPro" id="IPR033954">
    <property type="entry name" value="DiS-bond_Isoase_DsbC/G"/>
</dbReference>
<evidence type="ECO:0000313" key="4">
    <source>
        <dbReference type="EMBL" id="SEE86410.1"/>
    </source>
</evidence>
<keyword evidence="5" id="KW-1185">Reference proteome</keyword>
<feature type="region of interest" description="Disordered" evidence="2">
    <location>
        <begin position="238"/>
        <end position="257"/>
    </location>
</feature>
<organism evidence="4 5">
    <name type="scientific">Pseudomonas deceptionensis</name>
    <dbReference type="NCBI Taxonomy" id="882211"/>
    <lineage>
        <taxon>Bacteria</taxon>
        <taxon>Pseudomonadati</taxon>
        <taxon>Pseudomonadota</taxon>
        <taxon>Gammaproteobacteria</taxon>
        <taxon>Pseudomonadales</taxon>
        <taxon>Pseudomonadaceae</taxon>
        <taxon>Pseudomonas</taxon>
    </lineage>
</organism>
<dbReference type="PANTHER" id="PTHR35272:SF4">
    <property type="entry name" value="THIOL:DISULFIDE INTERCHANGE PROTEIN DSBG"/>
    <property type="match status" value="1"/>
</dbReference>
<dbReference type="Pfam" id="PF13098">
    <property type="entry name" value="Thioredoxin_2"/>
    <property type="match status" value="1"/>
</dbReference>
<dbReference type="Proteomes" id="UP000183613">
    <property type="component" value="Unassembled WGS sequence"/>
</dbReference>
<evidence type="ECO:0000259" key="3">
    <source>
        <dbReference type="Pfam" id="PF13098"/>
    </source>
</evidence>
<dbReference type="SUPFAM" id="SSF52833">
    <property type="entry name" value="Thioredoxin-like"/>
    <property type="match status" value="1"/>
</dbReference>
<keyword evidence="1" id="KW-0732">Signal</keyword>
<dbReference type="PANTHER" id="PTHR35272">
    <property type="entry name" value="THIOL:DISULFIDE INTERCHANGE PROTEIN DSBC-RELATED"/>
    <property type="match status" value="1"/>
</dbReference>
<dbReference type="InterPro" id="IPR051470">
    <property type="entry name" value="Thiol:disulfide_interchange"/>
</dbReference>
<dbReference type="InterPro" id="IPR036249">
    <property type="entry name" value="Thioredoxin-like_sf"/>
</dbReference>
<comment type="subcellular location">
    <subcellularLocation>
        <location evidence="1">Periplasm</location>
    </subcellularLocation>
</comment>
<sequence>MLNRKLLTLSMTSLLGASLLQSPVLQAEELPPAIKKIEAKGAKIVGSFDAPGDLRGFAAQYQNRGMALYLTKDGNVLVGNLYDADGKDLSLAPLQKLVYEPMAKQVWANMEKSNWIADGKADAPRIVYLFSDPNCPYCNMFWEQARPWVDSGKVQLRHIMVGIIREDSPAKSAALLAAKDPQQALHEHEKAGKASKLKPLEKIPADVQAKLDANAKLMEELDVAATPAIFYLDAQGNLQQQQGAPSPDKLVQILGPK</sequence>
<keyword evidence="1" id="KW-0676">Redox-active center</keyword>
<dbReference type="Gene3D" id="3.10.450.70">
    <property type="entry name" value="Disulphide bond isomerase, DsbC/G, N-terminal"/>
    <property type="match status" value="1"/>
</dbReference>
<feature type="signal peptide" evidence="1">
    <location>
        <begin position="1"/>
        <end position="27"/>
    </location>
</feature>